<dbReference type="AlphaFoldDB" id="A0AAV1CS52"/>
<reference evidence="3" key="1">
    <citation type="submission" date="2023-03" db="EMBL/GenBank/DDBJ databases">
        <authorList>
            <person name="Julca I."/>
        </authorList>
    </citation>
    <scope>NUCLEOTIDE SEQUENCE</scope>
</reference>
<dbReference type="PROSITE" id="PS51257">
    <property type="entry name" value="PROKAR_LIPOPROTEIN"/>
    <property type="match status" value="1"/>
</dbReference>
<dbReference type="EMBL" id="OX459120">
    <property type="protein sequence ID" value="CAI9097998.1"/>
    <property type="molecule type" value="Genomic_DNA"/>
</dbReference>
<keyword evidence="4" id="KW-1185">Reference proteome</keyword>
<feature type="signal peptide" evidence="2">
    <location>
        <begin position="1"/>
        <end position="24"/>
    </location>
</feature>
<feature type="chain" id="PRO_5043337100" evidence="2">
    <location>
        <begin position="25"/>
        <end position="123"/>
    </location>
</feature>
<gene>
    <name evidence="3" type="ORF">OLC1_LOCUS8329</name>
</gene>
<evidence type="ECO:0000256" key="1">
    <source>
        <dbReference type="SAM" id="MobiDB-lite"/>
    </source>
</evidence>
<organism evidence="3 4">
    <name type="scientific">Oldenlandia corymbosa var. corymbosa</name>
    <dbReference type="NCBI Taxonomy" id="529605"/>
    <lineage>
        <taxon>Eukaryota</taxon>
        <taxon>Viridiplantae</taxon>
        <taxon>Streptophyta</taxon>
        <taxon>Embryophyta</taxon>
        <taxon>Tracheophyta</taxon>
        <taxon>Spermatophyta</taxon>
        <taxon>Magnoliopsida</taxon>
        <taxon>eudicotyledons</taxon>
        <taxon>Gunneridae</taxon>
        <taxon>Pentapetalae</taxon>
        <taxon>asterids</taxon>
        <taxon>lamiids</taxon>
        <taxon>Gentianales</taxon>
        <taxon>Rubiaceae</taxon>
        <taxon>Rubioideae</taxon>
        <taxon>Spermacoceae</taxon>
        <taxon>Hedyotis-Oldenlandia complex</taxon>
        <taxon>Oldenlandia</taxon>
    </lineage>
</organism>
<sequence length="123" mass="13235">MKNNMAVRVVLVGILFIMASCCLAAFPSHSWKKGDVYDPKGLIKNWKKGNINPQGIINDSKKGGVLRPEGIAKNWKKGDVNPESSVENHHNIPRQAYDQWGSGGAGGSSPGDDNGTSDDTTKN</sequence>
<protein>
    <submittedName>
        <fullName evidence="3">OLC1v1034538C1</fullName>
    </submittedName>
</protein>
<keyword evidence="2" id="KW-0732">Signal</keyword>
<evidence type="ECO:0000313" key="4">
    <source>
        <dbReference type="Proteomes" id="UP001161247"/>
    </source>
</evidence>
<accession>A0AAV1CS52</accession>
<dbReference type="Proteomes" id="UP001161247">
    <property type="component" value="Chromosome 3"/>
</dbReference>
<evidence type="ECO:0000256" key="2">
    <source>
        <dbReference type="SAM" id="SignalP"/>
    </source>
</evidence>
<proteinExistence type="predicted"/>
<name>A0AAV1CS52_OLDCO</name>
<evidence type="ECO:0000313" key="3">
    <source>
        <dbReference type="EMBL" id="CAI9097998.1"/>
    </source>
</evidence>
<feature type="compositionally biased region" description="Basic and acidic residues" evidence="1">
    <location>
        <begin position="76"/>
        <end position="90"/>
    </location>
</feature>
<feature type="region of interest" description="Disordered" evidence="1">
    <location>
        <begin position="73"/>
        <end position="123"/>
    </location>
</feature>